<dbReference type="EMBL" id="BIFR01000001">
    <property type="protein sequence ID" value="GCE11908.1"/>
    <property type="molecule type" value="Genomic_DNA"/>
</dbReference>
<name>A0A401ZYG7_9CHLR</name>
<comment type="caution">
    <text evidence="2">The sequence shown here is derived from an EMBL/GenBank/DDBJ whole genome shotgun (WGS) entry which is preliminary data.</text>
</comment>
<sequence>MLDYHNGELEVQALAGLPPRSSRQNKSIHPTLPSVAQTFLQDQRMIILAAADQAGYIWASILAGKRGFLQAPDEQTVVIQAVPAPCDPLFGQLHVGDPLGTITLDFATRRRMRVNGQITQIQREIVMRTEQVYSNCPKYIQMRTLPAINDAQPEHHSAIPEHIRGTVLTNAQHAWIEAADTFFIATSHPEGGADASHRGGAPGFVRVENANRLVFPDYSGNRMYQTLGNIKKEPHTGLLFIDFERGNTLQLTGEARIIWDKARIATFAGAERLIEFVITDSIETRNAIQLHWQFVEYSPTLPRARA</sequence>
<dbReference type="Proteomes" id="UP000287352">
    <property type="component" value="Unassembled WGS sequence"/>
</dbReference>
<dbReference type="Pfam" id="PF01243">
    <property type="entry name" value="PNPOx_N"/>
    <property type="match status" value="1"/>
</dbReference>
<gene>
    <name evidence="2" type="ORF">KTT_17670</name>
</gene>
<reference evidence="3" key="1">
    <citation type="submission" date="2018-12" db="EMBL/GenBank/DDBJ databases">
        <title>Tengunoibacter tsumagoiensis gen. nov., sp. nov., Dictyobacter kobayashii sp. nov., D. alpinus sp. nov., and D. joshuensis sp. nov. and description of Dictyobacteraceae fam. nov. within the order Ktedonobacterales isolated from Tengu-no-mugimeshi.</title>
        <authorList>
            <person name="Wang C.M."/>
            <person name="Zheng Y."/>
            <person name="Sakai Y."/>
            <person name="Toyoda A."/>
            <person name="Minakuchi Y."/>
            <person name="Abe K."/>
            <person name="Yokota A."/>
            <person name="Yabe S."/>
        </authorList>
    </citation>
    <scope>NUCLEOTIDE SEQUENCE [LARGE SCALE GENOMIC DNA]</scope>
    <source>
        <strain evidence="3">Uno3</strain>
    </source>
</reference>
<organism evidence="2 3">
    <name type="scientific">Tengunoibacter tsumagoiensis</name>
    <dbReference type="NCBI Taxonomy" id="2014871"/>
    <lineage>
        <taxon>Bacteria</taxon>
        <taxon>Bacillati</taxon>
        <taxon>Chloroflexota</taxon>
        <taxon>Ktedonobacteria</taxon>
        <taxon>Ktedonobacterales</taxon>
        <taxon>Dictyobacteraceae</taxon>
        <taxon>Tengunoibacter</taxon>
    </lineage>
</organism>
<proteinExistence type="predicted"/>
<feature type="domain" description="Pyridoxamine 5'-phosphate oxidase N-terminal" evidence="1">
    <location>
        <begin position="169"/>
        <end position="272"/>
    </location>
</feature>
<dbReference type="OrthoDB" id="9796486at2"/>
<dbReference type="Gene3D" id="2.30.110.10">
    <property type="entry name" value="Electron Transport, Fmn-binding Protein, Chain A"/>
    <property type="match status" value="1"/>
</dbReference>
<dbReference type="InterPro" id="IPR012349">
    <property type="entry name" value="Split_barrel_FMN-bd"/>
</dbReference>
<keyword evidence="3" id="KW-1185">Reference proteome</keyword>
<evidence type="ECO:0000313" key="2">
    <source>
        <dbReference type="EMBL" id="GCE11908.1"/>
    </source>
</evidence>
<accession>A0A401ZYG7</accession>
<dbReference type="AlphaFoldDB" id="A0A401ZYG7"/>
<dbReference type="PANTHER" id="PTHR42815:SF2">
    <property type="entry name" value="FAD-BINDING, PUTATIVE (AFU_ORTHOLOGUE AFUA_6G07600)-RELATED"/>
    <property type="match status" value="1"/>
</dbReference>
<dbReference type="RefSeq" id="WP_126579580.1">
    <property type="nucleotide sequence ID" value="NZ_BIFR01000001.1"/>
</dbReference>
<dbReference type="PANTHER" id="PTHR42815">
    <property type="entry name" value="FAD-BINDING, PUTATIVE (AFU_ORTHOLOGUE AFUA_6G07600)-RELATED"/>
    <property type="match status" value="1"/>
</dbReference>
<dbReference type="SUPFAM" id="SSF50475">
    <property type="entry name" value="FMN-binding split barrel"/>
    <property type="match status" value="1"/>
</dbReference>
<protein>
    <submittedName>
        <fullName evidence="2">Oxidoreductase</fullName>
    </submittedName>
</protein>
<evidence type="ECO:0000313" key="3">
    <source>
        <dbReference type="Proteomes" id="UP000287352"/>
    </source>
</evidence>
<evidence type="ECO:0000259" key="1">
    <source>
        <dbReference type="Pfam" id="PF01243"/>
    </source>
</evidence>
<dbReference type="InterPro" id="IPR011576">
    <property type="entry name" value="Pyridox_Oxase_N"/>
</dbReference>